<evidence type="ECO:0000313" key="7">
    <source>
        <dbReference type="EMBL" id="KAA6387565.1"/>
    </source>
</evidence>
<dbReference type="GO" id="GO:0008750">
    <property type="term" value="F:proton-translocating NAD(P)+ transhydrogenase activity"/>
    <property type="evidence" value="ECO:0007669"/>
    <property type="project" value="UniProtKB-EC"/>
</dbReference>
<accession>A0A5J4VY91</accession>
<dbReference type="SMART" id="SM01002">
    <property type="entry name" value="AlaDh_PNT_C"/>
    <property type="match status" value="1"/>
</dbReference>
<dbReference type="Proteomes" id="UP000324800">
    <property type="component" value="Unassembled WGS sequence"/>
</dbReference>
<dbReference type="EMBL" id="SNRW01004324">
    <property type="protein sequence ID" value="KAA6387565.1"/>
    <property type="molecule type" value="Genomic_DNA"/>
</dbReference>
<keyword evidence="2" id="KW-0521">NADP</keyword>
<name>A0A5J4VY91_9EUKA</name>
<dbReference type="GO" id="GO:0050661">
    <property type="term" value="F:NADP binding"/>
    <property type="evidence" value="ECO:0007669"/>
    <property type="project" value="TreeGrafter"/>
</dbReference>
<sequence length="94" mass="9917">MKFNILIIGAGIAGLAAIGAAKCLHAIVRAFYTRSAVKEQIESIGGEFLAVDVLVEGETVGGYSKQMSDDIIKTTALIPNKPAPKLLPVDSIYL</sequence>
<dbReference type="GO" id="GO:0006740">
    <property type="term" value="P:NADPH regeneration"/>
    <property type="evidence" value="ECO:0007669"/>
    <property type="project" value="TreeGrafter"/>
</dbReference>
<reference evidence="7 8" key="1">
    <citation type="submission" date="2019-03" db="EMBL/GenBank/DDBJ databases">
        <title>Single cell metagenomics reveals metabolic interactions within the superorganism composed of flagellate Streblomastix strix and complex community of Bacteroidetes bacteria on its surface.</title>
        <authorList>
            <person name="Treitli S.C."/>
            <person name="Kolisko M."/>
            <person name="Husnik F."/>
            <person name="Keeling P."/>
            <person name="Hampl V."/>
        </authorList>
    </citation>
    <scope>NUCLEOTIDE SEQUENCE [LARGE SCALE GENOMIC DNA]</scope>
    <source>
        <strain evidence="7">ST1C</strain>
    </source>
</reference>
<evidence type="ECO:0000256" key="5">
    <source>
        <dbReference type="ARBA" id="ARBA00048202"/>
    </source>
</evidence>
<dbReference type="InterPro" id="IPR036291">
    <property type="entry name" value="NAD(P)-bd_dom_sf"/>
</dbReference>
<evidence type="ECO:0000256" key="3">
    <source>
        <dbReference type="ARBA" id="ARBA00022967"/>
    </source>
</evidence>
<dbReference type="InterPro" id="IPR007698">
    <property type="entry name" value="AlaDH/PNT_NAD(H)-bd"/>
</dbReference>
<dbReference type="Gene3D" id="3.40.50.720">
    <property type="entry name" value="NAD(P)-binding Rossmann-like Domain"/>
    <property type="match status" value="1"/>
</dbReference>
<gene>
    <name evidence="7" type="ORF">EZS28_016910</name>
</gene>
<dbReference type="EC" id="7.1.1.1" evidence="1"/>
<protein>
    <recommendedName>
        <fullName evidence="1">proton-translocating NAD(P)(+) transhydrogenase</fullName>
        <ecNumber evidence="1">7.1.1.1</ecNumber>
    </recommendedName>
</protein>
<evidence type="ECO:0000256" key="2">
    <source>
        <dbReference type="ARBA" id="ARBA00022857"/>
    </source>
</evidence>
<proteinExistence type="predicted"/>
<feature type="domain" description="Alanine dehydrogenase/pyridine nucleotide transhydrogenase NAD(H)-binding" evidence="6">
    <location>
        <begin position="1"/>
        <end position="94"/>
    </location>
</feature>
<dbReference type="AlphaFoldDB" id="A0A5J4VY91"/>
<keyword evidence="3" id="KW-1278">Translocase</keyword>
<comment type="caution">
    <text evidence="7">The sequence shown here is derived from an EMBL/GenBank/DDBJ whole genome shotgun (WGS) entry which is preliminary data.</text>
</comment>
<evidence type="ECO:0000259" key="6">
    <source>
        <dbReference type="SMART" id="SM01002"/>
    </source>
</evidence>
<dbReference type="OrthoDB" id="37244at2759"/>
<organism evidence="7 8">
    <name type="scientific">Streblomastix strix</name>
    <dbReference type="NCBI Taxonomy" id="222440"/>
    <lineage>
        <taxon>Eukaryota</taxon>
        <taxon>Metamonada</taxon>
        <taxon>Preaxostyla</taxon>
        <taxon>Oxymonadida</taxon>
        <taxon>Streblomastigidae</taxon>
        <taxon>Streblomastix</taxon>
    </lineage>
</organism>
<evidence type="ECO:0000256" key="4">
    <source>
        <dbReference type="ARBA" id="ARBA00023027"/>
    </source>
</evidence>
<evidence type="ECO:0000256" key="1">
    <source>
        <dbReference type="ARBA" id="ARBA00012943"/>
    </source>
</evidence>
<dbReference type="Pfam" id="PF01262">
    <property type="entry name" value="AlaDh_PNT_C"/>
    <property type="match status" value="1"/>
</dbReference>
<dbReference type="SUPFAM" id="SSF51735">
    <property type="entry name" value="NAD(P)-binding Rossmann-fold domains"/>
    <property type="match status" value="1"/>
</dbReference>
<dbReference type="PANTHER" id="PTHR10160">
    <property type="entry name" value="NAD(P) TRANSHYDROGENASE"/>
    <property type="match status" value="1"/>
</dbReference>
<evidence type="ECO:0000313" key="8">
    <source>
        <dbReference type="Proteomes" id="UP000324800"/>
    </source>
</evidence>
<keyword evidence="4" id="KW-0520">NAD</keyword>
<comment type="catalytic activity">
    <reaction evidence="5">
        <text>NAD(+) + NADPH + H(+)(in) = NADH + NADP(+) + H(+)(out)</text>
        <dbReference type="Rhea" id="RHEA:47992"/>
        <dbReference type="ChEBI" id="CHEBI:15378"/>
        <dbReference type="ChEBI" id="CHEBI:57540"/>
        <dbReference type="ChEBI" id="CHEBI:57783"/>
        <dbReference type="ChEBI" id="CHEBI:57945"/>
        <dbReference type="ChEBI" id="CHEBI:58349"/>
        <dbReference type="EC" id="7.1.1.1"/>
    </reaction>
</comment>
<dbReference type="PANTHER" id="PTHR10160:SF19">
    <property type="entry name" value="PROTON-TRANSLOCATING NAD(P)(+) TRANSHYDROGENASE"/>
    <property type="match status" value="1"/>
</dbReference>